<organism evidence="2 3">
    <name type="scientific">Trichinella spiralis</name>
    <name type="common">Trichina worm</name>
    <dbReference type="NCBI Taxonomy" id="6334"/>
    <lineage>
        <taxon>Eukaryota</taxon>
        <taxon>Metazoa</taxon>
        <taxon>Ecdysozoa</taxon>
        <taxon>Nematoda</taxon>
        <taxon>Enoplea</taxon>
        <taxon>Dorylaimia</taxon>
        <taxon>Trichinellida</taxon>
        <taxon>Trichinellidae</taxon>
        <taxon>Trichinella</taxon>
    </lineage>
</organism>
<accession>A0A0V1C1L9</accession>
<dbReference type="InterPro" id="IPR004875">
    <property type="entry name" value="DDE_SF_endonuclease_dom"/>
</dbReference>
<dbReference type="Proteomes" id="UP000054776">
    <property type="component" value="Unassembled WGS sequence"/>
</dbReference>
<evidence type="ECO:0000313" key="3">
    <source>
        <dbReference type="Proteomes" id="UP000054776"/>
    </source>
</evidence>
<evidence type="ECO:0000259" key="1">
    <source>
        <dbReference type="Pfam" id="PF03184"/>
    </source>
</evidence>
<protein>
    <recommendedName>
        <fullName evidence="1">DDE-1 domain-containing protein</fullName>
    </recommendedName>
</protein>
<gene>
    <name evidence="2" type="ORF">T01_3471</name>
</gene>
<sequence length="113" mass="13328">MLQAAIIHNCQKNQNVHELWLVQKLPVVYDYQPKAWMTRDFFPLVWDIYSSPKDKKSGKMLLISDTAPCHPSCELLDHENCFSKLMFLPPNTSNCYSKLLLYDCERMKVDFRI</sequence>
<feature type="domain" description="DDE-1" evidence="1">
    <location>
        <begin position="2"/>
        <end position="96"/>
    </location>
</feature>
<dbReference type="GO" id="GO:0003676">
    <property type="term" value="F:nucleic acid binding"/>
    <property type="evidence" value="ECO:0007669"/>
    <property type="project" value="InterPro"/>
</dbReference>
<dbReference type="InParanoid" id="A0A0V1C1L9"/>
<dbReference type="OrthoDB" id="6428588at2759"/>
<comment type="caution">
    <text evidence="2">The sequence shown here is derived from an EMBL/GenBank/DDBJ whole genome shotgun (WGS) entry which is preliminary data.</text>
</comment>
<reference evidence="2 3" key="1">
    <citation type="submission" date="2015-01" db="EMBL/GenBank/DDBJ databases">
        <title>Evolution of Trichinella species and genotypes.</title>
        <authorList>
            <person name="Korhonen P.K."/>
            <person name="Edoardo P."/>
            <person name="Giuseppe L.R."/>
            <person name="Gasser R.B."/>
        </authorList>
    </citation>
    <scope>NUCLEOTIDE SEQUENCE [LARGE SCALE GENOMIC DNA]</scope>
    <source>
        <strain evidence="2">ISS3</strain>
    </source>
</reference>
<name>A0A0V1C1L9_TRISP</name>
<keyword evidence="3" id="KW-1185">Reference proteome</keyword>
<dbReference type="Pfam" id="PF03184">
    <property type="entry name" value="DDE_1"/>
    <property type="match status" value="1"/>
</dbReference>
<evidence type="ECO:0000313" key="2">
    <source>
        <dbReference type="EMBL" id="KRY42894.1"/>
    </source>
</evidence>
<dbReference type="AlphaFoldDB" id="A0A0V1C1L9"/>
<proteinExistence type="predicted"/>
<dbReference type="EMBL" id="JYDH01000002">
    <property type="protein sequence ID" value="KRY42894.1"/>
    <property type="molecule type" value="Genomic_DNA"/>
</dbReference>